<comment type="caution">
    <text evidence="5">The sequence shown here is derived from an EMBL/GenBank/DDBJ whole genome shotgun (WGS) entry which is preliminary data.</text>
</comment>
<dbReference type="GO" id="GO:0016787">
    <property type="term" value="F:hydrolase activity"/>
    <property type="evidence" value="ECO:0007669"/>
    <property type="project" value="UniProtKB-KW"/>
</dbReference>
<dbReference type="Proteomes" id="UP000734823">
    <property type="component" value="Unassembled WGS sequence"/>
</dbReference>
<feature type="domain" description="Xaa-Pro dipeptidyl-peptidase C-terminal" evidence="4">
    <location>
        <begin position="326"/>
        <end position="563"/>
    </location>
</feature>
<keyword evidence="6" id="KW-1185">Reference proteome</keyword>
<dbReference type="InterPro" id="IPR008979">
    <property type="entry name" value="Galactose-bd-like_sf"/>
</dbReference>
<accession>A0ABR7LFA7</accession>
<evidence type="ECO:0000313" key="5">
    <source>
        <dbReference type="EMBL" id="MBC6451178.1"/>
    </source>
</evidence>
<dbReference type="Gene3D" id="2.60.120.260">
    <property type="entry name" value="Galactose-binding domain-like"/>
    <property type="match status" value="1"/>
</dbReference>
<sequence>MRRTILAGLAMATALGLAAPASAAPTDEVYEVHYVDTVDGAKVRVEVWRDTSFDAGRQPVILTYSPYNSLSEPESARDSLGDTYVPKGYARAVADVLGTRGSTGCWDYGGRKEQQSGVDVVEYLAGLGWSNGKVAMIGGSYNGTTATMVAARGESARGLAAIVPISAISRWYGYAYGNGVRYFLNSKVPSDEGFDTPLAFDVGFGKTVAADPMGGHFADTMRDRAAECGAVEHTEEGYSRNPDYDGFWLDRDYRKDAARFRVPVLLAHGWQDYNVKQEEAAELYRALPVDDPATATAEGVPFKLMYLTQGAHAGGTSGAQWAALLERFLAHTLKGVDNGIERAGPVITEGVRGGVSTAFRTEADYPVPGTRPTTLWLRPSFDGDELPGLILPPQLPGQGETGALSAKPNKGDADPTSAYLEAGVSTEELAARTGLYHLSLPLASDTRLVGSAVLDAWVKPSSATMHLTPVLVDVAPDGSRRTIQRGFLHVDYRNGLDRAEPVPGEWQQARVTLLPQDVTVPAGHRIGLFVQSSNTVWAVPGNPGTVEVANGKILRLTAGSRLVLPTIGGATFTKG</sequence>
<dbReference type="Gene3D" id="3.40.50.1820">
    <property type="entry name" value="alpha/beta hydrolase"/>
    <property type="match status" value="2"/>
</dbReference>
<feature type="signal peptide" evidence="3">
    <location>
        <begin position="1"/>
        <end position="23"/>
    </location>
</feature>
<dbReference type="InterPro" id="IPR029058">
    <property type="entry name" value="AB_hydrolase_fold"/>
</dbReference>
<keyword evidence="1 5" id="KW-0378">Hydrolase</keyword>
<dbReference type="SUPFAM" id="SSF49785">
    <property type="entry name" value="Galactose-binding domain-like"/>
    <property type="match status" value="1"/>
</dbReference>
<dbReference type="NCBIfam" id="TIGR00976">
    <property type="entry name" value="CocE_NonD"/>
    <property type="match status" value="1"/>
</dbReference>
<name>A0ABR7LFA7_9PSEU</name>
<evidence type="ECO:0000256" key="1">
    <source>
        <dbReference type="ARBA" id="ARBA00022801"/>
    </source>
</evidence>
<keyword evidence="3" id="KW-0732">Signal</keyword>
<proteinExistence type="predicted"/>
<evidence type="ECO:0000313" key="6">
    <source>
        <dbReference type="Proteomes" id="UP000734823"/>
    </source>
</evidence>
<protein>
    <submittedName>
        <fullName evidence="5">CocE/NonD family hydrolase</fullName>
    </submittedName>
</protein>
<dbReference type="SMART" id="SM00939">
    <property type="entry name" value="PepX_C"/>
    <property type="match status" value="1"/>
</dbReference>
<dbReference type="InterPro" id="IPR000383">
    <property type="entry name" value="Xaa-Pro-like_dom"/>
</dbReference>
<dbReference type="EMBL" id="JABVED010000025">
    <property type="protein sequence ID" value="MBC6451178.1"/>
    <property type="molecule type" value="Genomic_DNA"/>
</dbReference>
<dbReference type="InterPro" id="IPR013736">
    <property type="entry name" value="Xaa-Pro_dipept_C"/>
</dbReference>
<dbReference type="RefSeq" id="WP_187224259.1">
    <property type="nucleotide sequence ID" value="NZ_JABVED010000025.1"/>
</dbReference>
<reference evidence="5 6" key="1">
    <citation type="submission" date="2020-06" db="EMBL/GenBank/DDBJ databases">
        <title>Actinokineospora xiongansis sp. nov., isolated from soil of Baiyangdian.</title>
        <authorList>
            <person name="Zhang X."/>
        </authorList>
    </citation>
    <scope>NUCLEOTIDE SEQUENCE [LARGE SCALE GENOMIC DNA]</scope>
    <source>
        <strain evidence="5 6">HBU206404</strain>
    </source>
</reference>
<organism evidence="5 6">
    <name type="scientific">Actinokineospora xionganensis</name>
    <dbReference type="NCBI Taxonomy" id="2684470"/>
    <lineage>
        <taxon>Bacteria</taxon>
        <taxon>Bacillati</taxon>
        <taxon>Actinomycetota</taxon>
        <taxon>Actinomycetes</taxon>
        <taxon>Pseudonocardiales</taxon>
        <taxon>Pseudonocardiaceae</taxon>
        <taxon>Actinokineospora</taxon>
    </lineage>
</organism>
<dbReference type="Pfam" id="PF02129">
    <property type="entry name" value="Peptidase_S15"/>
    <property type="match status" value="1"/>
</dbReference>
<evidence type="ECO:0000256" key="3">
    <source>
        <dbReference type="SAM" id="SignalP"/>
    </source>
</evidence>
<dbReference type="SUPFAM" id="SSF53474">
    <property type="entry name" value="alpha/beta-Hydrolases"/>
    <property type="match status" value="1"/>
</dbReference>
<feature type="chain" id="PRO_5046697164" evidence="3">
    <location>
        <begin position="24"/>
        <end position="575"/>
    </location>
</feature>
<dbReference type="InterPro" id="IPR005674">
    <property type="entry name" value="CocE/Ser_esterase"/>
</dbReference>
<evidence type="ECO:0000256" key="2">
    <source>
        <dbReference type="SAM" id="MobiDB-lite"/>
    </source>
</evidence>
<feature type="region of interest" description="Disordered" evidence="2">
    <location>
        <begin position="394"/>
        <end position="414"/>
    </location>
</feature>
<dbReference type="Pfam" id="PF08530">
    <property type="entry name" value="PepX_C"/>
    <property type="match status" value="1"/>
</dbReference>
<gene>
    <name evidence="5" type="ORF">GPZ80_28855</name>
</gene>
<evidence type="ECO:0000259" key="4">
    <source>
        <dbReference type="SMART" id="SM00939"/>
    </source>
</evidence>